<dbReference type="PRINTS" id="PR00080">
    <property type="entry name" value="SDRFAMILY"/>
</dbReference>
<evidence type="ECO:0000259" key="5">
    <source>
        <dbReference type="SMART" id="SM00822"/>
    </source>
</evidence>
<reference evidence="6 7" key="1">
    <citation type="submission" date="2024-06" db="EMBL/GenBank/DDBJ databases">
        <title>The Natural Products Discovery Center: Release of the First 8490 Sequenced Strains for Exploring Actinobacteria Biosynthetic Diversity.</title>
        <authorList>
            <person name="Kalkreuter E."/>
            <person name="Kautsar S.A."/>
            <person name="Yang D."/>
            <person name="Bader C.D."/>
            <person name="Teijaro C.N."/>
            <person name="Fluegel L."/>
            <person name="Davis C.M."/>
            <person name="Simpson J.R."/>
            <person name="Lauterbach L."/>
            <person name="Steele A.D."/>
            <person name="Gui C."/>
            <person name="Meng S."/>
            <person name="Li G."/>
            <person name="Viehrig K."/>
            <person name="Ye F."/>
            <person name="Su P."/>
            <person name="Kiefer A.F."/>
            <person name="Nichols A."/>
            <person name="Cepeda A.J."/>
            <person name="Yan W."/>
            <person name="Fan B."/>
            <person name="Jiang Y."/>
            <person name="Adhikari A."/>
            <person name="Zheng C.-J."/>
            <person name="Schuster L."/>
            <person name="Cowan T.M."/>
            <person name="Smanski M.J."/>
            <person name="Chevrette M.G."/>
            <person name="De Carvalho L.P.S."/>
            <person name="Shen B."/>
        </authorList>
    </citation>
    <scope>NUCLEOTIDE SEQUENCE [LARGE SCALE GENOMIC DNA]</scope>
    <source>
        <strain evidence="6 7">NPDC047833</strain>
    </source>
</reference>
<keyword evidence="2" id="KW-0560">Oxidoreductase</keyword>
<evidence type="ECO:0000313" key="6">
    <source>
        <dbReference type="EMBL" id="MEW2364440.1"/>
    </source>
</evidence>
<dbReference type="Pfam" id="PF00106">
    <property type="entry name" value="adh_short"/>
    <property type="match status" value="1"/>
</dbReference>
<feature type="compositionally biased region" description="Basic and acidic residues" evidence="4">
    <location>
        <begin position="327"/>
        <end position="342"/>
    </location>
</feature>
<evidence type="ECO:0000256" key="1">
    <source>
        <dbReference type="ARBA" id="ARBA00006484"/>
    </source>
</evidence>
<evidence type="ECO:0000313" key="7">
    <source>
        <dbReference type="Proteomes" id="UP001553843"/>
    </source>
</evidence>
<dbReference type="Proteomes" id="UP001553843">
    <property type="component" value="Unassembled WGS sequence"/>
</dbReference>
<organism evidence="6 7">
    <name type="scientific">Streptomyces huasconensis</name>
    <dbReference type="NCBI Taxonomy" id="1854574"/>
    <lineage>
        <taxon>Bacteria</taxon>
        <taxon>Bacillati</taxon>
        <taxon>Actinomycetota</taxon>
        <taxon>Actinomycetes</taxon>
        <taxon>Kitasatosporales</taxon>
        <taxon>Streptomycetaceae</taxon>
        <taxon>Streptomyces</taxon>
    </lineage>
</organism>
<dbReference type="RefSeq" id="WP_359771877.1">
    <property type="nucleotide sequence ID" value="NZ_JBEYRR010000001.1"/>
</dbReference>
<feature type="domain" description="Ketoreductase" evidence="5">
    <location>
        <begin position="23"/>
        <end position="206"/>
    </location>
</feature>
<dbReference type="InterPro" id="IPR057326">
    <property type="entry name" value="KR_dom"/>
</dbReference>
<keyword evidence="7" id="KW-1185">Reference proteome</keyword>
<dbReference type="CDD" id="cd05233">
    <property type="entry name" value="SDR_c"/>
    <property type="match status" value="1"/>
</dbReference>
<feature type="region of interest" description="Disordered" evidence="4">
    <location>
        <begin position="295"/>
        <end position="342"/>
    </location>
</feature>
<dbReference type="PANTHER" id="PTHR44196">
    <property type="entry name" value="DEHYDROGENASE/REDUCTASE SDR FAMILY MEMBER 7B"/>
    <property type="match status" value="1"/>
</dbReference>
<dbReference type="PROSITE" id="PS00061">
    <property type="entry name" value="ADH_SHORT"/>
    <property type="match status" value="1"/>
</dbReference>
<evidence type="ECO:0000256" key="4">
    <source>
        <dbReference type="SAM" id="MobiDB-lite"/>
    </source>
</evidence>
<dbReference type="InterPro" id="IPR002347">
    <property type="entry name" value="SDR_fam"/>
</dbReference>
<dbReference type="SUPFAM" id="SSF51735">
    <property type="entry name" value="NAD(P)-binding Rossmann-fold domains"/>
    <property type="match status" value="1"/>
</dbReference>
<dbReference type="InterPro" id="IPR036291">
    <property type="entry name" value="NAD(P)-bd_dom_sf"/>
</dbReference>
<comment type="similarity">
    <text evidence="1 3">Belongs to the short-chain dehydrogenases/reductases (SDR) family.</text>
</comment>
<dbReference type="SMART" id="SM00822">
    <property type="entry name" value="PKS_KR"/>
    <property type="match status" value="1"/>
</dbReference>
<evidence type="ECO:0000256" key="3">
    <source>
        <dbReference type="RuleBase" id="RU000363"/>
    </source>
</evidence>
<evidence type="ECO:0000256" key="2">
    <source>
        <dbReference type="ARBA" id="ARBA00023002"/>
    </source>
</evidence>
<dbReference type="PANTHER" id="PTHR44196:SF1">
    <property type="entry name" value="DEHYDROGENASE_REDUCTASE SDR FAMILY MEMBER 7B"/>
    <property type="match status" value="1"/>
</dbReference>
<dbReference type="EMBL" id="JBEYRS010000008">
    <property type="protein sequence ID" value="MEW2364440.1"/>
    <property type="molecule type" value="Genomic_DNA"/>
</dbReference>
<gene>
    <name evidence="6" type="ORF">AB0887_21175</name>
</gene>
<comment type="caution">
    <text evidence="6">The sequence shown here is derived from an EMBL/GenBank/DDBJ whole genome shotgun (WGS) entry which is preliminary data.</text>
</comment>
<proteinExistence type="inferred from homology"/>
<protein>
    <submittedName>
        <fullName evidence="6">SDR family NAD(P)-dependent oxidoreductase</fullName>
    </submittedName>
</protein>
<dbReference type="Gene3D" id="3.40.50.720">
    <property type="entry name" value="NAD(P)-binding Rossmann-like Domain"/>
    <property type="match status" value="1"/>
</dbReference>
<sequence length="342" mass="35446">MGQASPFPGRGAGGRATDSLHGQSAVVAGGSRGLGLLLADRLAARGCAVTLASRDGAELDRARAKLLQRQPGATVRTAVCDLREQADVRDLFAATRDACGGVDLVIANAGIIQVAPVESLDAADFDDAMRSIFHAALHTSLEALPHLKESASGGRLALISSVGGLLGVPHLVPYACAKSAVGTLAEGLRAEMSGTEVSVTAVYPGLMRTGSHLHAMFGGAQRQEYGWFSTVAGTPLVSMSARQAAERIVRATVRRRARLVLTPAARAADLAHGIAPATTTRLSGLAARLLPRAPVHPRGMRAGKDIDPPRGPVARTVQRAGSALNERAADAYNERDQDTRGG</sequence>
<accession>A0ABV3LYA0</accession>
<dbReference type="PRINTS" id="PR00081">
    <property type="entry name" value="GDHRDH"/>
</dbReference>
<dbReference type="InterPro" id="IPR020904">
    <property type="entry name" value="Sc_DH/Rdtase_CS"/>
</dbReference>
<name>A0ABV3LYA0_9ACTN</name>